<evidence type="ECO:0000259" key="3">
    <source>
        <dbReference type="Pfam" id="PF10648"/>
    </source>
</evidence>
<feature type="compositionally biased region" description="Polar residues" evidence="1">
    <location>
        <begin position="42"/>
        <end position="56"/>
    </location>
</feature>
<protein>
    <submittedName>
        <fullName evidence="4">Gmad2 immunoglobulin-like domain-containing protein</fullName>
    </submittedName>
</protein>
<keyword evidence="5" id="KW-1185">Reference proteome</keyword>
<dbReference type="PROSITE" id="PS51257">
    <property type="entry name" value="PROKAR_LIPOPROTEIN"/>
    <property type="match status" value="1"/>
</dbReference>
<dbReference type="InterPro" id="IPR019606">
    <property type="entry name" value="GerMN"/>
</dbReference>
<feature type="compositionally biased region" description="Polar residues" evidence="1">
    <location>
        <begin position="319"/>
        <end position="328"/>
    </location>
</feature>
<dbReference type="EMBL" id="JAXQPW010000004">
    <property type="protein sequence ID" value="MDZ5662429.1"/>
    <property type="molecule type" value="Genomic_DNA"/>
</dbReference>
<sequence length="328" mass="33933">MTPTTSRAVLARAVRRRAGAAAVVVATSLALVACGEDPRPVSDSTSEPTASDGAQQSESPSPSPVESSTGTPTESPTESTSEAPSESGTAVPVYFAGDGPGGRTALFREFHRVQGDPLTEAARLVAGGGQPDDPDYRTLWPQMEVASVTATDGVLLVQLPSDAFTEAPDGMSRRDARLALQQLVLTLQGVQQERVPVVVQRDAPGLDLFGRPTGTPVSAASALRTLNLVNITSPAEGDTVSGDTVTVTGVANSFEASGPCRLLQGSQEVALEGYQSDGWMEDRLFPFEVELPLGGVTGEVVVQCETDDPSGGAEGNGPSVDTKTITVR</sequence>
<organism evidence="4 5">
    <name type="scientific">Nocardioides renjunii</name>
    <dbReference type="NCBI Taxonomy" id="3095075"/>
    <lineage>
        <taxon>Bacteria</taxon>
        <taxon>Bacillati</taxon>
        <taxon>Actinomycetota</taxon>
        <taxon>Actinomycetes</taxon>
        <taxon>Propionibacteriales</taxon>
        <taxon>Nocardioidaceae</taxon>
        <taxon>Nocardioides</taxon>
    </lineage>
</organism>
<feature type="domain" description="Bacterial spore germination immunoglobulin-like" evidence="3">
    <location>
        <begin position="229"/>
        <end position="313"/>
    </location>
</feature>
<feature type="region of interest" description="Disordered" evidence="1">
    <location>
        <begin position="34"/>
        <end position="96"/>
    </location>
</feature>
<comment type="caution">
    <text evidence="4">The sequence shown here is derived from an EMBL/GenBank/DDBJ whole genome shotgun (WGS) entry which is preliminary data.</text>
</comment>
<evidence type="ECO:0000259" key="2">
    <source>
        <dbReference type="Pfam" id="PF10646"/>
    </source>
</evidence>
<dbReference type="Proteomes" id="UP001291999">
    <property type="component" value="Unassembled WGS sequence"/>
</dbReference>
<name>A0ABU5KBU2_9ACTN</name>
<dbReference type="Pfam" id="PF10646">
    <property type="entry name" value="Germane"/>
    <property type="match status" value="1"/>
</dbReference>
<gene>
    <name evidence="4" type="ORF">SFC79_11705</name>
</gene>
<reference evidence="4 5" key="1">
    <citation type="submission" date="2023-11" db="EMBL/GenBank/DDBJ databases">
        <title>Novel species in genus Nocardioides.</title>
        <authorList>
            <person name="Zhou H."/>
        </authorList>
    </citation>
    <scope>NUCLEOTIDE SEQUENCE [LARGE SCALE GENOMIC DNA]</scope>
    <source>
        <strain evidence="4 5">S-58</strain>
    </source>
</reference>
<evidence type="ECO:0000313" key="5">
    <source>
        <dbReference type="Proteomes" id="UP001291999"/>
    </source>
</evidence>
<dbReference type="InterPro" id="IPR018911">
    <property type="entry name" value="Gmad2_Ig-like_dom"/>
</dbReference>
<feature type="compositionally biased region" description="Low complexity" evidence="1">
    <location>
        <begin position="57"/>
        <end position="90"/>
    </location>
</feature>
<dbReference type="RefSeq" id="WP_322424498.1">
    <property type="nucleotide sequence ID" value="NZ_JAXQPW010000004.1"/>
</dbReference>
<accession>A0ABU5KBU2</accession>
<dbReference type="Pfam" id="PF10648">
    <property type="entry name" value="Gmad2"/>
    <property type="match status" value="1"/>
</dbReference>
<evidence type="ECO:0000313" key="4">
    <source>
        <dbReference type="EMBL" id="MDZ5662429.1"/>
    </source>
</evidence>
<feature type="domain" description="GerMN" evidence="2">
    <location>
        <begin position="92"/>
        <end position="195"/>
    </location>
</feature>
<feature type="region of interest" description="Disordered" evidence="1">
    <location>
        <begin position="305"/>
        <end position="328"/>
    </location>
</feature>
<proteinExistence type="predicted"/>
<evidence type="ECO:0000256" key="1">
    <source>
        <dbReference type="SAM" id="MobiDB-lite"/>
    </source>
</evidence>